<dbReference type="Pfam" id="PF13671">
    <property type="entry name" value="AAA_33"/>
    <property type="match status" value="1"/>
</dbReference>
<evidence type="ECO:0000256" key="5">
    <source>
        <dbReference type="ARBA" id="ARBA00022741"/>
    </source>
</evidence>
<dbReference type="GO" id="GO:0005975">
    <property type="term" value="P:carbohydrate metabolic process"/>
    <property type="evidence" value="ECO:0007669"/>
    <property type="project" value="InterPro"/>
</dbReference>
<dbReference type="Proteomes" id="UP001169760">
    <property type="component" value="Unassembled WGS sequence"/>
</dbReference>
<sequence length="184" mass="20766">MLSPEPKLKPEVKRPNLVVIMGVSGCGKSTIAQKIADTLSYRYLEADDYHSEEAKSRMASGIPLTNEMRKPWVRSICGHLRQLARLHIDCTLAFSGLRKEHRDQIREAGYNTIFVFLNGDKNTIKRRMDTRANHFMPTKLLDSQFDTLERPVNEDDVIAVPIDVPVGDVVTSSLKSISKKLLTT</sequence>
<comment type="caution">
    <text evidence="10">The sequence shown here is derived from an EMBL/GenBank/DDBJ whole genome shotgun (WGS) entry which is preliminary data.</text>
</comment>
<protein>
    <recommendedName>
        <fullName evidence="3 9">Gluconokinase</fullName>
        <ecNumber evidence="3 9">2.7.1.12</ecNumber>
    </recommendedName>
</protein>
<proteinExistence type="inferred from homology"/>
<dbReference type="GO" id="GO:0005737">
    <property type="term" value="C:cytoplasm"/>
    <property type="evidence" value="ECO:0007669"/>
    <property type="project" value="TreeGrafter"/>
</dbReference>
<dbReference type="PANTHER" id="PTHR43442:SF3">
    <property type="entry name" value="GLUCONOKINASE-RELATED"/>
    <property type="match status" value="1"/>
</dbReference>
<evidence type="ECO:0000256" key="1">
    <source>
        <dbReference type="ARBA" id="ARBA00004761"/>
    </source>
</evidence>
<evidence type="ECO:0000313" key="11">
    <source>
        <dbReference type="Proteomes" id="UP001169760"/>
    </source>
</evidence>
<organism evidence="10 11">
    <name type="scientific">Saccharophagus degradans</name>
    <dbReference type="NCBI Taxonomy" id="86304"/>
    <lineage>
        <taxon>Bacteria</taxon>
        <taxon>Pseudomonadati</taxon>
        <taxon>Pseudomonadota</taxon>
        <taxon>Gammaproteobacteria</taxon>
        <taxon>Cellvibrionales</taxon>
        <taxon>Cellvibrionaceae</taxon>
        <taxon>Saccharophagus</taxon>
    </lineage>
</organism>
<evidence type="ECO:0000256" key="2">
    <source>
        <dbReference type="ARBA" id="ARBA00008420"/>
    </source>
</evidence>
<keyword evidence="6 9" id="KW-0418">Kinase</keyword>
<dbReference type="AlphaFoldDB" id="A0AAW7X9Q2"/>
<comment type="pathway">
    <text evidence="1">Carbohydrate acid metabolism.</text>
</comment>
<dbReference type="SUPFAM" id="SSF52540">
    <property type="entry name" value="P-loop containing nucleoside triphosphate hydrolases"/>
    <property type="match status" value="1"/>
</dbReference>
<keyword evidence="5 9" id="KW-0547">Nucleotide-binding</keyword>
<comment type="similarity">
    <text evidence="2 9">Belongs to the gluconokinase GntK/GntV family.</text>
</comment>
<accession>A0AAW7X9Q2</accession>
<evidence type="ECO:0000256" key="6">
    <source>
        <dbReference type="ARBA" id="ARBA00022777"/>
    </source>
</evidence>
<reference evidence="10" key="1">
    <citation type="submission" date="2023-07" db="EMBL/GenBank/DDBJ databases">
        <title>Genome content predicts the carbon catabolic preferences of heterotrophic bacteria.</title>
        <authorList>
            <person name="Gralka M."/>
        </authorList>
    </citation>
    <scope>NUCLEOTIDE SEQUENCE</scope>
    <source>
        <strain evidence="10">I3M17_2</strain>
    </source>
</reference>
<dbReference type="NCBIfam" id="TIGR01313">
    <property type="entry name" value="therm_gnt_kin"/>
    <property type="match status" value="1"/>
</dbReference>
<dbReference type="InterPro" id="IPR006001">
    <property type="entry name" value="Therm_gnt_kin"/>
</dbReference>
<dbReference type="EMBL" id="JAUOPB010000008">
    <property type="protein sequence ID" value="MDO6423253.1"/>
    <property type="molecule type" value="Genomic_DNA"/>
</dbReference>
<evidence type="ECO:0000256" key="4">
    <source>
        <dbReference type="ARBA" id="ARBA00022679"/>
    </source>
</evidence>
<dbReference type="InterPro" id="IPR027417">
    <property type="entry name" value="P-loop_NTPase"/>
</dbReference>
<evidence type="ECO:0000256" key="3">
    <source>
        <dbReference type="ARBA" id="ARBA00012054"/>
    </source>
</evidence>
<keyword evidence="7 9" id="KW-0067">ATP-binding</keyword>
<dbReference type="Gene3D" id="3.40.50.300">
    <property type="entry name" value="P-loop containing nucleotide triphosphate hydrolases"/>
    <property type="match status" value="1"/>
</dbReference>
<dbReference type="EC" id="2.7.1.12" evidence="3 9"/>
<dbReference type="RefSeq" id="WP_280945954.1">
    <property type="nucleotide sequence ID" value="NZ_CP123764.1"/>
</dbReference>
<keyword evidence="4 9" id="KW-0808">Transferase</keyword>
<dbReference type="PROSITE" id="PS51257">
    <property type="entry name" value="PROKAR_LIPOPROTEIN"/>
    <property type="match status" value="1"/>
</dbReference>
<evidence type="ECO:0000256" key="9">
    <source>
        <dbReference type="RuleBase" id="RU363066"/>
    </source>
</evidence>
<evidence type="ECO:0000313" key="10">
    <source>
        <dbReference type="EMBL" id="MDO6423253.1"/>
    </source>
</evidence>
<evidence type="ECO:0000256" key="7">
    <source>
        <dbReference type="ARBA" id="ARBA00022840"/>
    </source>
</evidence>
<comment type="catalytic activity">
    <reaction evidence="8 9">
        <text>D-gluconate + ATP = 6-phospho-D-gluconate + ADP + H(+)</text>
        <dbReference type="Rhea" id="RHEA:19433"/>
        <dbReference type="ChEBI" id="CHEBI:15378"/>
        <dbReference type="ChEBI" id="CHEBI:18391"/>
        <dbReference type="ChEBI" id="CHEBI:30616"/>
        <dbReference type="ChEBI" id="CHEBI:58759"/>
        <dbReference type="ChEBI" id="CHEBI:456216"/>
        <dbReference type="EC" id="2.7.1.12"/>
    </reaction>
</comment>
<gene>
    <name evidence="10" type="ORF">Q4521_12275</name>
</gene>
<name>A0AAW7X9Q2_9GAMM</name>
<evidence type="ECO:0000256" key="8">
    <source>
        <dbReference type="ARBA" id="ARBA00048090"/>
    </source>
</evidence>
<dbReference type="GO" id="GO:0046316">
    <property type="term" value="F:gluconokinase activity"/>
    <property type="evidence" value="ECO:0007669"/>
    <property type="project" value="UniProtKB-EC"/>
</dbReference>
<dbReference type="GO" id="GO:0005524">
    <property type="term" value="F:ATP binding"/>
    <property type="evidence" value="ECO:0007669"/>
    <property type="project" value="UniProtKB-KW"/>
</dbReference>
<dbReference type="CDD" id="cd02021">
    <property type="entry name" value="GntK"/>
    <property type="match status" value="1"/>
</dbReference>
<dbReference type="PANTHER" id="PTHR43442">
    <property type="entry name" value="GLUCONOKINASE-RELATED"/>
    <property type="match status" value="1"/>
</dbReference>